<reference evidence="2" key="1">
    <citation type="submission" date="2020-11" db="EMBL/GenBank/DDBJ databases">
        <authorList>
            <consortium name="DOE Joint Genome Institute"/>
            <person name="Ahrendt S."/>
            <person name="Riley R."/>
            <person name="Andreopoulos W."/>
            <person name="Labutti K."/>
            <person name="Pangilinan J."/>
            <person name="Ruiz-Duenas F.J."/>
            <person name="Barrasa J.M."/>
            <person name="Sanchez-Garcia M."/>
            <person name="Camarero S."/>
            <person name="Miyauchi S."/>
            <person name="Serrano A."/>
            <person name="Linde D."/>
            <person name="Babiker R."/>
            <person name="Drula E."/>
            <person name="Ayuso-Fernandez I."/>
            <person name="Pacheco R."/>
            <person name="Padilla G."/>
            <person name="Ferreira P."/>
            <person name="Barriuso J."/>
            <person name="Kellner H."/>
            <person name="Castanera R."/>
            <person name="Alfaro M."/>
            <person name="Ramirez L."/>
            <person name="Pisabarro A.G."/>
            <person name="Kuo A."/>
            <person name="Tritt A."/>
            <person name="Lipzen A."/>
            <person name="He G."/>
            <person name="Yan M."/>
            <person name="Ng V."/>
            <person name="Cullen D."/>
            <person name="Martin F."/>
            <person name="Rosso M.-N."/>
            <person name="Henrissat B."/>
            <person name="Hibbett D."/>
            <person name="Martinez A.T."/>
            <person name="Grigoriev I.V."/>
        </authorList>
    </citation>
    <scope>NUCLEOTIDE SEQUENCE</scope>
    <source>
        <strain evidence="2">CIRM-BRFM 674</strain>
    </source>
</reference>
<protein>
    <recommendedName>
        <fullName evidence="1">F-box domain-containing protein</fullName>
    </recommendedName>
</protein>
<comment type="caution">
    <text evidence="2">The sequence shown here is derived from an EMBL/GenBank/DDBJ whole genome shotgun (WGS) entry which is preliminary data.</text>
</comment>
<dbReference type="InterPro" id="IPR036047">
    <property type="entry name" value="F-box-like_dom_sf"/>
</dbReference>
<dbReference type="Pfam" id="PF12937">
    <property type="entry name" value="F-box-like"/>
    <property type="match status" value="1"/>
</dbReference>
<dbReference type="Gene3D" id="1.20.1280.50">
    <property type="match status" value="1"/>
</dbReference>
<dbReference type="OrthoDB" id="3226064at2759"/>
<accession>A0A9P5Z4F0</accession>
<organism evidence="2 3">
    <name type="scientific">Pholiota conissans</name>
    <dbReference type="NCBI Taxonomy" id="109636"/>
    <lineage>
        <taxon>Eukaryota</taxon>
        <taxon>Fungi</taxon>
        <taxon>Dikarya</taxon>
        <taxon>Basidiomycota</taxon>
        <taxon>Agaricomycotina</taxon>
        <taxon>Agaricomycetes</taxon>
        <taxon>Agaricomycetidae</taxon>
        <taxon>Agaricales</taxon>
        <taxon>Agaricineae</taxon>
        <taxon>Strophariaceae</taxon>
        <taxon>Pholiota</taxon>
    </lineage>
</organism>
<feature type="domain" description="F-box" evidence="1">
    <location>
        <begin position="6"/>
        <end position="55"/>
    </location>
</feature>
<sequence length="441" mass="50312">MSGLVPPPILAVPVELGQHILSFCHPWDVAAFAQTCHAAYTLVYHPTDHYLWRQLYVTQFDVPKLSTSPSLSMQEKFEWKKELTSRMKVELVLFHGPASQAQTKGIYETLITVIEESCCIKTNASASQSRNFKWLKRVILNSQLLSNLYSQTGSEENAELHARLRSHLAMTLEDKGDKQAFKLLLDRRDKSRAFVYDLRNYQPQNKWGPFKTDGSVNWIHVEHLIDVISLNIRELPGSWASTRPPSILDVHKRPLMLSADVGSANDWAGVEGTWRRYVCFMDYRDLYAFNFTDLADGPRHPKFFKEPFREATRLIEVKLRLVPAYNMRFHSIPDDDNVLDQFSRFPPLAFSGTSKGVNGNEAAVEGYVVMGKDGILRWQLTSIYDNHPQWSSTGVQIGGPKSGMGIVGVWTTTHHDQDDPVGPFWLWKVEDDSPTHLMEFT</sequence>
<evidence type="ECO:0000313" key="2">
    <source>
        <dbReference type="EMBL" id="KAF9479735.1"/>
    </source>
</evidence>
<dbReference type="InterPro" id="IPR001810">
    <property type="entry name" value="F-box_dom"/>
</dbReference>
<dbReference type="SUPFAM" id="SSF81383">
    <property type="entry name" value="F-box domain"/>
    <property type="match status" value="1"/>
</dbReference>
<proteinExistence type="predicted"/>
<dbReference type="PROSITE" id="PS50181">
    <property type="entry name" value="FBOX"/>
    <property type="match status" value="1"/>
</dbReference>
<evidence type="ECO:0000259" key="1">
    <source>
        <dbReference type="PROSITE" id="PS50181"/>
    </source>
</evidence>
<dbReference type="EMBL" id="MU155207">
    <property type="protein sequence ID" value="KAF9479735.1"/>
    <property type="molecule type" value="Genomic_DNA"/>
</dbReference>
<dbReference type="Proteomes" id="UP000807469">
    <property type="component" value="Unassembled WGS sequence"/>
</dbReference>
<evidence type="ECO:0000313" key="3">
    <source>
        <dbReference type="Proteomes" id="UP000807469"/>
    </source>
</evidence>
<keyword evidence="3" id="KW-1185">Reference proteome</keyword>
<dbReference type="AlphaFoldDB" id="A0A9P5Z4F0"/>
<name>A0A9P5Z4F0_9AGAR</name>
<gene>
    <name evidence="2" type="ORF">BDN70DRAFT_672095</name>
</gene>